<dbReference type="Pfam" id="PF13335">
    <property type="entry name" value="Mg_chelatase_C"/>
    <property type="match status" value="1"/>
</dbReference>
<dbReference type="InterPro" id="IPR025158">
    <property type="entry name" value="Mg_chelat-rel_C"/>
</dbReference>
<feature type="domain" description="AAA+ ATPase" evidence="4">
    <location>
        <begin position="211"/>
        <end position="392"/>
    </location>
</feature>
<evidence type="ECO:0000259" key="4">
    <source>
        <dbReference type="SMART" id="SM00382"/>
    </source>
</evidence>
<gene>
    <name evidence="5" type="primary">comM</name>
    <name evidence="5" type="ORF">CI610_01939</name>
</gene>
<dbReference type="NCBIfam" id="TIGR00368">
    <property type="entry name" value="YifB family Mg chelatase-like AAA ATPase"/>
    <property type="match status" value="1"/>
</dbReference>
<dbReference type="Gene3D" id="3.30.230.10">
    <property type="match status" value="1"/>
</dbReference>
<dbReference type="Gene3D" id="3.40.50.300">
    <property type="entry name" value="P-loop containing nucleotide triphosphate hydrolases"/>
    <property type="match status" value="1"/>
</dbReference>
<dbReference type="PANTHER" id="PTHR32039">
    <property type="entry name" value="MAGNESIUM-CHELATASE SUBUNIT CHLI"/>
    <property type="match status" value="1"/>
</dbReference>
<dbReference type="InterPro" id="IPR045006">
    <property type="entry name" value="CHLI-like"/>
</dbReference>
<dbReference type="EMBL" id="NSIT01000096">
    <property type="protein sequence ID" value="PJE79095.1"/>
    <property type="molecule type" value="Genomic_DNA"/>
</dbReference>
<dbReference type="InterPro" id="IPR001208">
    <property type="entry name" value="MCM_dom"/>
</dbReference>
<comment type="caution">
    <text evidence="5">The sequence shown here is derived from an EMBL/GenBank/DDBJ whole genome shotgun (WGS) entry which is preliminary data.</text>
</comment>
<dbReference type="PANTHER" id="PTHR32039:SF7">
    <property type="entry name" value="COMPETENCE PROTEIN COMM"/>
    <property type="match status" value="1"/>
</dbReference>
<dbReference type="InterPro" id="IPR004482">
    <property type="entry name" value="Mg_chelat-rel"/>
</dbReference>
<evidence type="ECO:0000256" key="1">
    <source>
        <dbReference type="ARBA" id="ARBA00006354"/>
    </source>
</evidence>
<dbReference type="InterPro" id="IPR003593">
    <property type="entry name" value="AAA+_ATPase"/>
</dbReference>
<dbReference type="GO" id="GO:0003677">
    <property type="term" value="F:DNA binding"/>
    <property type="evidence" value="ECO:0007669"/>
    <property type="project" value="InterPro"/>
</dbReference>
<evidence type="ECO:0000256" key="2">
    <source>
        <dbReference type="ARBA" id="ARBA00022741"/>
    </source>
</evidence>
<dbReference type="SUPFAM" id="SSF52540">
    <property type="entry name" value="P-loop containing nucleoside triphosphate hydrolases"/>
    <property type="match status" value="1"/>
</dbReference>
<name>A0A2H9T787_9ZZZZ</name>
<accession>A0A2H9T787</accession>
<protein>
    <submittedName>
        <fullName evidence="5">Competence protein ComM</fullName>
    </submittedName>
</protein>
<dbReference type="AlphaFoldDB" id="A0A2H9T787"/>
<dbReference type="CDD" id="cd00009">
    <property type="entry name" value="AAA"/>
    <property type="match status" value="1"/>
</dbReference>
<sequence length="501" mass="54587">MSRLSLINTRAQTGLRAPLVQVEVHISQGLPALSMVGLATAAVKESKDRVRSAIINSGFVFPASRITVNLAPADLPKNGGRFDLPIALGILLASGQLSVENINKYEFIGELALSGELRPVSGILPAAVACRKRQKTLCIPQDNAETAALMHNGNIISASDLLSVCNHLAGASILDTVTPSDSQVSLVSYPDLADVQGQHQAKKALTIAAAGGHHLLFLGPPGTGKTMLASRLPGIMPPLNSEEALDVASLYSLTHACHPLPWRQRPFRAPHHSSSSVALVGGGSQPKPGEISYAHFGVLFLDELPEFQRQALDMLREPLEEGSITITRANAREIYPACFQLVAAMNPCQCGYLGDSQRACRCTPDQVSRYRNKVSGPLMDRIDLQVEVVRPKPEWLLSKAKQHLVTASDIRQQVEECRCRQIERQGKNNAALNTNDIHQYCALTHSDKSFFTLLCEKKQWSARAIHKVLRVARTIADLDKSESVQKNHLAEAVHYRKFDAP</sequence>
<dbReference type="InterPro" id="IPR027417">
    <property type="entry name" value="P-loop_NTPase"/>
</dbReference>
<dbReference type="GO" id="GO:0005524">
    <property type="term" value="F:ATP binding"/>
    <property type="evidence" value="ECO:0007669"/>
    <property type="project" value="UniProtKB-KW"/>
</dbReference>
<keyword evidence="2" id="KW-0547">Nucleotide-binding</keyword>
<proteinExistence type="inferred from homology"/>
<evidence type="ECO:0000256" key="3">
    <source>
        <dbReference type="ARBA" id="ARBA00022840"/>
    </source>
</evidence>
<organism evidence="5">
    <name type="scientific">invertebrate metagenome</name>
    <dbReference type="NCBI Taxonomy" id="1711999"/>
    <lineage>
        <taxon>unclassified sequences</taxon>
        <taxon>metagenomes</taxon>
        <taxon>organismal metagenomes</taxon>
    </lineage>
</organism>
<dbReference type="SUPFAM" id="SSF54211">
    <property type="entry name" value="Ribosomal protein S5 domain 2-like"/>
    <property type="match status" value="1"/>
</dbReference>
<evidence type="ECO:0000313" key="5">
    <source>
        <dbReference type="EMBL" id="PJE79095.1"/>
    </source>
</evidence>
<comment type="similarity">
    <text evidence="1">Belongs to the Mg-chelatase subunits D/I family. ComM subfamily.</text>
</comment>
<dbReference type="InterPro" id="IPR020568">
    <property type="entry name" value="Ribosomal_Su5_D2-typ_SF"/>
</dbReference>
<dbReference type="InterPro" id="IPR000523">
    <property type="entry name" value="Mg_chelatse_chII-like_cat_dom"/>
</dbReference>
<dbReference type="SMART" id="SM00382">
    <property type="entry name" value="AAA"/>
    <property type="match status" value="1"/>
</dbReference>
<dbReference type="InterPro" id="IPR014721">
    <property type="entry name" value="Ribsml_uS5_D2-typ_fold_subgr"/>
</dbReference>
<dbReference type="NCBIfam" id="NF007365">
    <property type="entry name" value="PRK09862.1"/>
    <property type="match status" value="1"/>
</dbReference>
<dbReference type="Pfam" id="PF01078">
    <property type="entry name" value="Mg_chelatase"/>
    <property type="match status" value="1"/>
</dbReference>
<reference evidence="5" key="1">
    <citation type="journal article" date="2017" name="Appl. Environ. Microbiol.">
        <title>Molecular characterization of an Endozoicomonas-like organism causing infection in king scallop Pecten maximus L.</title>
        <authorList>
            <person name="Cano I."/>
            <person name="van Aerle R."/>
            <person name="Ross S."/>
            <person name="Verner-Jeffreys D.W."/>
            <person name="Paley R.K."/>
            <person name="Rimmer G."/>
            <person name="Ryder D."/>
            <person name="Hooper P."/>
            <person name="Stone D."/>
            <person name="Feist S.W."/>
        </authorList>
    </citation>
    <scope>NUCLEOTIDE SEQUENCE</scope>
</reference>
<keyword evidence="3" id="KW-0067">ATP-binding</keyword>
<dbReference type="Pfam" id="PF13541">
    <property type="entry name" value="ChlI"/>
    <property type="match status" value="1"/>
</dbReference>
<dbReference type="PRINTS" id="PR01657">
    <property type="entry name" value="MCMFAMILY"/>
</dbReference>